<reference evidence="2" key="1">
    <citation type="journal article" date="2020" name="Nature">
        <title>Giant virus diversity and host interactions through global metagenomics.</title>
        <authorList>
            <person name="Schulz F."/>
            <person name="Roux S."/>
            <person name="Paez-Espino D."/>
            <person name="Jungbluth S."/>
            <person name="Walsh D.A."/>
            <person name="Denef V.J."/>
            <person name="McMahon K.D."/>
            <person name="Konstantinidis K.T."/>
            <person name="Eloe-Fadrosh E.A."/>
            <person name="Kyrpides N.C."/>
            <person name="Woyke T."/>
        </authorList>
    </citation>
    <scope>NUCLEOTIDE SEQUENCE</scope>
    <source>
        <strain evidence="2">GVMAG-M-3300027734-16</strain>
    </source>
</reference>
<dbReference type="AlphaFoldDB" id="A0A6C0JIV5"/>
<accession>A0A6C0JIV5</accession>
<dbReference type="EMBL" id="MN740411">
    <property type="protein sequence ID" value="QHU05303.1"/>
    <property type="molecule type" value="Genomic_DNA"/>
</dbReference>
<evidence type="ECO:0000313" key="2">
    <source>
        <dbReference type="EMBL" id="QHU05303.1"/>
    </source>
</evidence>
<sequence length="151" mass="17647">MSENPEKRGLNMTIREAEKAIGHIKEHLKGGAPQSLRDKYREIVETLEDLIAEARKILTAANWDTHKYESVTRRIKDYLRGHDHFMIQKEINNSPPEGRWPGGTDYQGITMKYGRNKNINDGVNSDVNSIFHGIGRRRKTRKSRRRKTRRH</sequence>
<organism evidence="2">
    <name type="scientific">viral metagenome</name>
    <dbReference type="NCBI Taxonomy" id="1070528"/>
    <lineage>
        <taxon>unclassified sequences</taxon>
        <taxon>metagenomes</taxon>
        <taxon>organismal metagenomes</taxon>
    </lineage>
</organism>
<protein>
    <submittedName>
        <fullName evidence="2">Uncharacterized protein</fullName>
    </submittedName>
</protein>
<evidence type="ECO:0000256" key="1">
    <source>
        <dbReference type="SAM" id="MobiDB-lite"/>
    </source>
</evidence>
<name>A0A6C0JIV5_9ZZZZ</name>
<feature type="region of interest" description="Disordered" evidence="1">
    <location>
        <begin position="132"/>
        <end position="151"/>
    </location>
</feature>
<feature type="compositionally biased region" description="Basic residues" evidence="1">
    <location>
        <begin position="134"/>
        <end position="151"/>
    </location>
</feature>
<proteinExistence type="predicted"/>